<organism evidence="1 2">
    <name type="scientific">Ancylostoma ceylanicum</name>
    <dbReference type="NCBI Taxonomy" id="53326"/>
    <lineage>
        <taxon>Eukaryota</taxon>
        <taxon>Metazoa</taxon>
        <taxon>Ecdysozoa</taxon>
        <taxon>Nematoda</taxon>
        <taxon>Chromadorea</taxon>
        <taxon>Rhabditida</taxon>
        <taxon>Rhabditina</taxon>
        <taxon>Rhabditomorpha</taxon>
        <taxon>Strongyloidea</taxon>
        <taxon>Ancylostomatidae</taxon>
        <taxon>Ancylostomatinae</taxon>
        <taxon>Ancylostoma</taxon>
    </lineage>
</organism>
<keyword evidence="2" id="KW-1185">Reference proteome</keyword>
<proteinExistence type="predicted"/>
<reference evidence="2" key="1">
    <citation type="journal article" date="2015" name="Nat. Genet.">
        <title>The genome and transcriptome of the zoonotic hookworm Ancylostoma ceylanicum identify infection-specific gene families.</title>
        <authorList>
            <person name="Schwarz E.M."/>
            <person name="Hu Y."/>
            <person name="Antoshechkin I."/>
            <person name="Miller M.M."/>
            <person name="Sternberg P.W."/>
            <person name="Aroian R.V."/>
        </authorList>
    </citation>
    <scope>NUCLEOTIDE SEQUENCE</scope>
    <source>
        <strain evidence="2">HY135</strain>
    </source>
</reference>
<gene>
    <name evidence="1" type="primary">Acey_s0006.g2865</name>
    <name evidence="1" type="ORF">Y032_0006g2865</name>
</gene>
<protein>
    <submittedName>
        <fullName evidence="1">Uncharacterized protein</fullName>
    </submittedName>
</protein>
<sequence length="85" mass="9401">MSSVWRPCSLDLSLSGDHLLLSMRPSLAEKKFKSEPEPEFGKAAILPRDSADSSKEALVFCSKGGEGPSISMVHTTRTEVLYRRF</sequence>
<evidence type="ECO:0000313" key="1">
    <source>
        <dbReference type="EMBL" id="EYC29244.1"/>
    </source>
</evidence>
<comment type="caution">
    <text evidence="1">The sequence shown here is derived from an EMBL/GenBank/DDBJ whole genome shotgun (WGS) entry which is preliminary data.</text>
</comment>
<dbReference type="AlphaFoldDB" id="A0A016VNS4"/>
<dbReference type="EMBL" id="JARK01001342">
    <property type="protein sequence ID" value="EYC29244.1"/>
    <property type="molecule type" value="Genomic_DNA"/>
</dbReference>
<name>A0A016VNS4_9BILA</name>
<accession>A0A016VNS4</accession>
<dbReference type="Proteomes" id="UP000024635">
    <property type="component" value="Unassembled WGS sequence"/>
</dbReference>
<evidence type="ECO:0000313" key="2">
    <source>
        <dbReference type="Proteomes" id="UP000024635"/>
    </source>
</evidence>